<keyword evidence="4" id="KW-1185">Reference proteome</keyword>
<reference evidence="3 5" key="2">
    <citation type="submission" date="2016-10" db="EMBL/GenBank/DDBJ databases">
        <authorList>
            <person name="de Groot N.N."/>
        </authorList>
    </citation>
    <scope>NUCLEOTIDE SEQUENCE [LARGE SCALE GENOMIC DNA]</scope>
    <source>
        <strain evidence="3 5">DSM 25947</strain>
    </source>
</reference>
<dbReference type="PANTHER" id="PTHR11012:SF30">
    <property type="entry name" value="PROTEIN KINASE-LIKE DOMAIN-CONTAINING"/>
    <property type="match status" value="1"/>
</dbReference>
<dbReference type="EMBL" id="CP007451">
    <property type="protein sequence ID" value="AHW60494.1"/>
    <property type="molecule type" value="Genomic_DNA"/>
</dbReference>
<dbReference type="PANTHER" id="PTHR11012">
    <property type="entry name" value="PROTEIN KINASE-LIKE DOMAIN-CONTAINING"/>
    <property type="match status" value="1"/>
</dbReference>
<dbReference type="RefSeq" id="WP_038560096.1">
    <property type="nucleotide sequence ID" value="NZ_FOHT01000013.1"/>
</dbReference>
<dbReference type="InterPro" id="IPR015897">
    <property type="entry name" value="CHK_kinase-like"/>
</dbReference>
<keyword evidence="3" id="KW-0808">Transferase</keyword>
<protein>
    <submittedName>
        <fullName evidence="2">Choline kinase</fullName>
    </submittedName>
    <submittedName>
        <fullName evidence="3">Ecdysteroid kinase</fullName>
    </submittedName>
</protein>
<dbReference type="Proteomes" id="UP000181981">
    <property type="component" value="Unassembled WGS sequence"/>
</dbReference>
<dbReference type="Gene3D" id="3.90.1200.10">
    <property type="match status" value="1"/>
</dbReference>
<dbReference type="KEGG" id="dori:FH5T_14950"/>
<proteinExistence type="predicted"/>
<dbReference type="HOGENOM" id="CLU_049945_0_0_10"/>
<dbReference type="InterPro" id="IPR004119">
    <property type="entry name" value="EcKL"/>
</dbReference>
<dbReference type="Pfam" id="PF02958">
    <property type="entry name" value="EcKL"/>
    <property type="match status" value="2"/>
</dbReference>
<sequence>MDQHFQNIILESTGAESLYEIEVIQSLWSGYGEIVRFGLEGSELESVVVKHVNLPEGGSHPRGWNTNLSHQRKLKSYKVETEWYKAFNEKGNNDCKTPHCYALEAKGNEVLMVLEDLDSTGFPKRLNSSVNWDNINACIRWLASFHATFMGEKPEGLWKTGTYWHLETRPEELEVMDDLPLKNAASAIDKKLSESPFQTLVHGDAKLANFCFSNDGKNVAAVDFQYVGGGCGMKDLAYFIGSCMSEHDCEKYENKLLDLYFSHLQGALQKQNTPIDGKALETNWRELYHLAWADFHRFLKGWHPGHWKINSYSERVSREVIEKLSV</sequence>
<dbReference type="AlphaFoldDB" id="X5DHC1"/>
<gene>
    <name evidence="2" type="ORF">FH5T_14950</name>
    <name evidence="3" type="ORF">SAMN05444285_11310</name>
</gene>
<keyword evidence="3" id="KW-0418">Kinase</keyword>
<feature type="domain" description="CHK kinase-like" evidence="1">
    <location>
        <begin position="112"/>
        <end position="270"/>
    </location>
</feature>
<evidence type="ECO:0000259" key="1">
    <source>
        <dbReference type="SMART" id="SM00587"/>
    </source>
</evidence>
<dbReference type="eggNOG" id="COG2334">
    <property type="taxonomic scope" value="Bacteria"/>
</dbReference>
<organism evidence="3 5">
    <name type="scientific">Draconibacterium orientale</name>
    <dbReference type="NCBI Taxonomy" id="1168034"/>
    <lineage>
        <taxon>Bacteria</taxon>
        <taxon>Pseudomonadati</taxon>
        <taxon>Bacteroidota</taxon>
        <taxon>Bacteroidia</taxon>
        <taxon>Marinilabiliales</taxon>
        <taxon>Prolixibacteraceae</taxon>
        <taxon>Draconibacterium</taxon>
    </lineage>
</organism>
<dbReference type="GO" id="GO:0016301">
    <property type="term" value="F:kinase activity"/>
    <property type="evidence" value="ECO:0007669"/>
    <property type="project" value="UniProtKB-KW"/>
</dbReference>
<dbReference type="InterPro" id="IPR011009">
    <property type="entry name" value="Kinase-like_dom_sf"/>
</dbReference>
<dbReference type="SMART" id="SM00587">
    <property type="entry name" value="CHK"/>
    <property type="match status" value="1"/>
</dbReference>
<evidence type="ECO:0000313" key="3">
    <source>
        <dbReference type="EMBL" id="SET43484.1"/>
    </source>
</evidence>
<reference evidence="2 4" key="1">
    <citation type="submission" date="2014-03" db="EMBL/GenBank/DDBJ databases">
        <title>Complete genome sequence of a deeply braunched marine Bacteroidia bacterium Draconibacterium orientale type strain FH5T.</title>
        <authorList>
            <person name="Li X."/>
            <person name="Wang X."/>
            <person name="Xie Z."/>
            <person name="Du Z."/>
            <person name="Chen G."/>
        </authorList>
    </citation>
    <scope>NUCLEOTIDE SEQUENCE [LARGE SCALE GENOMIC DNA]</scope>
    <source>
        <strain evidence="2 4">FH5</strain>
    </source>
</reference>
<evidence type="ECO:0000313" key="4">
    <source>
        <dbReference type="Proteomes" id="UP000023772"/>
    </source>
</evidence>
<dbReference type="EMBL" id="FOHT01000013">
    <property type="protein sequence ID" value="SET43484.1"/>
    <property type="molecule type" value="Genomic_DNA"/>
</dbReference>
<name>X5DHC1_9BACT</name>
<dbReference type="OrthoDB" id="9769860at2"/>
<dbReference type="SUPFAM" id="SSF56112">
    <property type="entry name" value="Protein kinase-like (PK-like)"/>
    <property type="match status" value="1"/>
</dbReference>
<evidence type="ECO:0000313" key="2">
    <source>
        <dbReference type="EMBL" id="AHW60494.1"/>
    </source>
</evidence>
<accession>X5DHC1</accession>
<evidence type="ECO:0000313" key="5">
    <source>
        <dbReference type="Proteomes" id="UP000181981"/>
    </source>
</evidence>
<dbReference type="Proteomes" id="UP000023772">
    <property type="component" value="Chromosome"/>
</dbReference>
<dbReference type="STRING" id="1168034.FH5T_14950"/>